<feature type="domain" description="Helitron helicase-like" evidence="1">
    <location>
        <begin position="1"/>
        <end position="106"/>
    </location>
</feature>
<evidence type="ECO:0000313" key="2">
    <source>
        <dbReference type="EMBL" id="CAG9857124.1"/>
    </source>
</evidence>
<reference evidence="2" key="1">
    <citation type="submission" date="2022-01" db="EMBL/GenBank/DDBJ databases">
        <authorList>
            <person name="King R."/>
        </authorList>
    </citation>
    <scope>NUCLEOTIDE SEQUENCE</scope>
</reference>
<dbReference type="PANTHER" id="PTHR45786">
    <property type="entry name" value="DNA BINDING PROTEIN-LIKE"/>
    <property type="match status" value="1"/>
</dbReference>
<dbReference type="EMBL" id="OU900106">
    <property type="protein sequence ID" value="CAG9857124.1"/>
    <property type="molecule type" value="Genomic_DNA"/>
</dbReference>
<organism evidence="2 3">
    <name type="scientific">Phyllotreta striolata</name>
    <name type="common">Striped flea beetle</name>
    <name type="synonym">Crioceris striolata</name>
    <dbReference type="NCBI Taxonomy" id="444603"/>
    <lineage>
        <taxon>Eukaryota</taxon>
        <taxon>Metazoa</taxon>
        <taxon>Ecdysozoa</taxon>
        <taxon>Arthropoda</taxon>
        <taxon>Hexapoda</taxon>
        <taxon>Insecta</taxon>
        <taxon>Pterygota</taxon>
        <taxon>Neoptera</taxon>
        <taxon>Endopterygota</taxon>
        <taxon>Coleoptera</taxon>
        <taxon>Polyphaga</taxon>
        <taxon>Cucujiformia</taxon>
        <taxon>Chrysomeloidea</taxon>
        <taxon>Chrysomelidae</taxon>
        <taxon>Galerucinae</taxon>
        <taxon>Alticini</taxon>
        <taxon>Phyllotreta</taxon>
    </lineage>
</organism>
<evidence type="ECO:0000313" key="3">
    <source>
        <dbReference type="Proteomes" id="UP001153712"/>
    </source>
</evidence>
<dbReference type="AlphaFoldDB" id="A0A9N9TKQ7"/>
<accession>A0A9N9TKQ7</accession>
<dbReference type="OrthoDB" id="8121869at2759"/>
<keyword evidence="3" id="KW-1185">Reference proteome</keyword>
<sequence length="124" mass="14296">MYCRIEEERLSFITRCQKRIHISNGIRTATLAELKEVQNDINADETAVGEGVIAGKVYLPYTFTGGPRYMKIKYMNAMMVVERLGTPDYFLTFTANGQWPEIKAPTHKSSRISDAWITLRSYYF</sequence>
<protein>
    <recommendedName>
        <fullName evidence="1">Helitron helicase-like domain-containing protein</fullName>
    </recommendedName>
</protein>
<dbReference type="InterPro" id="IPR025476">
    <property type="entry name" value="Helitron_helicase-like"/>
</dbReference>
<proteinExistence type="predicted"/>
<evidence type="ECO:0000259" key="1">
    <source>
        <dbReference type="Pfam" id="PF14214"/>
    </source>
</evidence>
<name>A0A9N9TKQ7_PHYSR</name>
<gene>
    <name evidence="2" type="ORF">PHYEVI_LOCUS3535</name>
</gene>
<dbReference type="Proteomes" id="UP001153712">
    <property type="component" value="Chromosome 13"/>
</dbReference>
<dbReference type="Pfam" id="PF14214">
    <property type="entry name" value="Helitron_like_N"/>
    <property type="match status" value="1"/>
</dbReference>
<dbReference type="PANTHER" id="PTHR45786:SF74">
    <property type="entry name" value="ATP-DEPENDENT DNA HELICASE"/>
    <property type="match status" value="1"/>
</dbReference>